<feature type="region of interest" description="Disordered" evidence="1">
    <location>
        <begin position="1"/>
        <end position="21"/>
    </location>
</feature>
<organism evidence="3 4">
    <name type="scientific">Choanephora cucurbitarum</name>
    <dbReference type="NCBI Taxonomy" id="101091"/>
    <lineage>
        <taxon>Eukaryota</taxon>
        <taxon>Fungi</taxon>
        <taxon>Fungi incertae sedis</taxon>
        <taxon>Mucoromycota</taxon>
        <taxon>Mucoromycotina</taxon>
        <taxon>Mucoromycetes</taxon>
        <taxon>Mucorales</taxon>
        <taxon>Mucorineae</taxon>
        <taxon>Choanephoraceae</taxon>
        <taxon>Choanephoroideae</taxon>
        <taxon>Choanephora</taxon>
    </lineage>
</organism>
<dbReference type="SUPFAM" id="SSF49354">
    <property type="entry name" value="PapD-like"/>
    <property type="match status" value="1"/>
</dbReference>
<dbReference type="Proteomes" id="UP000093000">
    <property type="component" value="Unassembled WGS sequence"/>
</dbReference>
<dbReference type="InterPro" id="IPR008962">
    <property type="entry name" value="PapD-like_sf"/>
</dbReference>
<dbReference type="InterPro" id="IPR013783">
    <property type="entry name" value="Ig-like_fold"/>
</dbReference>
<dbReference type="OrthoDB" id="2373269at2759"/>
<evidence type="ECO:0000259" key="2">
    <source>
        <dbReference type="PROSITE" id="PS50202"/>
    </source>
</evidence>
<dbReference type="InParanoid" id="A0A1C7NQB0"/>
<gene>
    <name evidence="3" type="ORF">A0J61_00630</name>
</gene>
<keyword evidence="4" id="KW-1185">Reference proteome</keyword>
<dbReference type="EMBL" id="LUGH01000015">
    <property type="protein sequence ID" value="OBZ91305.1"/>
    <property type="molecule type" value="Genomic_DNA"/>
</dbReference>
<reference evidence="3 4" key="1">
    <citation type="submission" date="2016-03" db="EMBL/GenBank/DDBJ databases">
        <title>Choanephora cucurbitarum.</title>
        <authorList>
            <person name="Min B."/>
            <person name="Park H."/>
            <person name="Park J.-H."/>
            <person name="Shin H.-D."/>
            <person name="Choi I.-G."/>
        </authorList>
    </citation>
    <scope>NUCLEOTIDE SEQUENCE [LARGE SCALE GENOMIC DNA]</scope>
    <source>
        <strain evidence="3 4">KUS-F28377</strain>
    </source>
</reference>
<dbReference type="InterPro" id="IPR000535">
    <property type="entry name" value="MSP_dom"/>
</dbReference>
<evidence type="ECO:0000313" key="4">
    <source>
        <dbReference type="Proteomes" id="UP000093000"/>
    </source>
</evidence>
<dbReference type="Gene3D" id="2.60.40.10">
    <property type="entry name" value="Immunoglobulins"/>
    <property type="match status" value="1"/>
</dbReference>
<comment type="caution">
    <text evidence="3">The sequence shown here is derived from an EMBL/GenBank/DDBJ whole genome shotgun (WGS) entry which is preliminary data.</text>
</comment>
<dbReference type="PROSITE" id="PS50202">
    <property type="entry name" value="MSP"/>
    <property type="match status" value="1"/>
</dbReference>
<evidence type="ECO:0000313" key="3">
    <source>
        <dbReference type="EMBL" id="OBZ91305.1"/>
    </source>
</evidence>
<evidence type="ECO:0000256" key="1">
    <source>
        <dbReference type="SAM" id="MobiDB-lite"/>
    </source>
</evidence>
<feature type="domain" description="MSP" evidence="2">
    <location>
        <begin position="315"/>
        <end position="447"/>
    </location>
</feature>
<proteinExistence type="predicted"/>
<accession>A0A1C7NQB0</accession>
<feature type="region of interest" description="Disordered" evidence="1">
    <location>
        <begin position="171"/>
        <end position="198"/>
    </location>
</feature>
<dbReference type="AlphaFoldDB" id="A0A1C7NQB0"/>
<protein>
    <recommendedName>
        <fullName evidence="2">MSP domain-containing protein</fullName>
    </recommendedName>
</protein>
<name>A0A1C7NQB0_9FUNG</name>
<sequence length="466" mass="53016">MTRQYASSVCSRKSATSAKSGRSFLSLSIPIQLSKNDKDTSSVTSTVSSSIVPQFIKKWTSSNKKKNDSDSMTTRSSTSSINKLKQFIFLRKKSTPPTTDDSNTSSLRLSLEEGVSSSSSSITNMSSFVRNSYQPTGILANRGEDSAEAIAERQRRRHQRRENILKLQRQKAQRFIPDTKDSIESSSEDTLLTDDGLPTNSVQFLKPSDSDNDAWENYNPRIMFIDSSPVPRFRNVAPPPPSPSYLSILIDSQNKDSDLHSIIKSPASDESEPIVYASQELLQPKDKSTVMNDEDLESTPFSDIHDQRMSQLVEMLRPKPPSKLRLDFFPPFIRGQTLKFSLQNTIPEDHIILFKFLTSNSNHNKGQPERYFIRPSAGKMSSTDQADIFLFLNHIPAEVSSAEEAGNILRDKIMIRWAVIQRNTQIENWVNQLPDSSRRKWIDMLDEEWPDQVMIRMTRIKIRFHI</sequence>